<protein>
    <submittedName>
        <fullName evidence="1">Uncharacterized protein</fullName>
    </submittedName>
</protein>
<sequence>MLHTSKPSDSASDGSDLISTTNNREPFIVEMRSEPSDARSDGLKVRKWCAPRYCAHHPLIANSPLLSNCPYFRVQTYTELRSTKKEGICESTLKTVDRSHLSFSHHQTYQLSITYGLRQKILQEKRLSSSP</sequence>
<name>A0ACC0M1F9_RHOML</name>
<proteinExistence type="predicted"/>
<organism evidence="1 2">
    <name type="scientific">Rhododendron molle</name>
    <name type="common">Chinese azalea</name>
    <name type="synonym">Azalea mollis</name>
    <dbReference type="NCBI Taxonomy" id="49168"/>
    <lineage>
        <taxon>Eukaryota</taxon>
        <taxon>Viridiplantae</taxon>
        <taxon>Streptophyta</taxon>
        <taxon>Embryophyta</taxon>
        <taxon>Tracheophyta</taxon>
        <taxon>Spermatophyta</taxon>
        <taxon>Magnoliopsida</taxon>
        <taxon>eudicotyledons</taxon>
        <taxon>Gunneridae</taxon>
        <taxon>Pentapetalae</taxon>
        <taxon>asterids</taxon>
        <taxon>Ericales</taxon>
        <taxon>Ericaceae</taxon>
        <taxon>Ericoideae</taxon>
        <taxon>Rhodoreae</taxon>
        <taxon>Rhododendron</taxon>
    </lineage>
</organism>
<evidence type="ECO:0000313" key="2">
    <source>
        <dbReference type="Proteomes" id="UP001062846"/>
    </source>
</evidence>
<accession>A0ACC0M1F9</accession>
<dbReference type="EMBL" id="CM046397">
    <property type="protein sequence ID" value="KAI8534193.1"/>
    <property type="molecule type" value="Genomic_DNA"/>
</dbReference>
<dbReference type="Proteomes" id="UP001062846">
    <property type="component" value="Chromosome 10"/>
</dbReference>
<evidence type="ECO:0000313" key="1">
    <source>
        <dbReference type="EMBL" id="KAI8534193.1"/>
    </source>
</evidence>
<comment type="caution">
    <text evidence="1">The sequence shown here is derived from an EMBL/GenBank/DDBJ whole genome shotgun (WGS) entry which is preliminary data.</text>
</comment>
<reference evidence="1" key="1">
    <citation type="submission" date="2022-02" db="EMBL/GenBank/DDBJ databases">
        <title>Plant Genome Project.</title>
        <authorList>
            <person name="Zhang R.-G."/>
        </authorList>
    </citation>
    <scope>NUCLEOTIDE SEQUENCE</scope>
    <source>
        <strain evidence="1">AT1</strain>
    </source>
</reference>
<gene>
    <name evidence="1" type="ORF">RHMOL_Rhmol10G0069900</name>
</gene>
<keyword evidence="2" id="KW-1185">Reference proteome</keyword>